<comment type="caution">
    <text evidence="2">The sequence shown here is derived from an EMBL/GenBank/DDBJ whole genome shotgun (WGS) entry which is preliminary data.</text>
</comment>
<evidence type="ECO:0000313" key="2">
    <source>
        <dbReference type="EMBL" id="KAK9830816.1"/>
    </source>
</evidence>
<dbReference type="InterPro" id="IPR006553">
    <property type="entry name" value="Leu-rich_rpt_Cys-con_subtyp"/>
</dbReference>
<dbReference type="Gene3D" id="3.80.10.10">
    <property type="entry name" value="Ribonuclease Inhibitor"/>
    <property type="match status" value="2"/>
</dbReference>
<sequence>MRTHPTQPAGPCAVTELQAGGLVALPRDLLSKVFTALAGRNGVVLLGLAGISQTFRDCALEVLRCLEELDLQPASLQYWRPPKSFAYCHYFTERLPRERLAKAVLKRCQQLRVLDLRGAHAYTSDDTLALICSQAQRLESLLLGGCQAVTPDGLAHLTAPSCPVLEDLALNGCVNVGDASSLAALPALKRLDLAWCRDVTSSSMALLLPRLEHAVFHGCEVVTDELLEHATSVKLLDCAFTAVGDAGLHSLVQVASNLQKLILGAPTDNLWMSGNWTPLGLEAFKKQLPDVHVQLVFA</sequence>
<name>A0AAW1RBY9_9CHLO</name>
<evidence type="ECO:0000256" key="1">
    <source>
        <dbReference type="ARBA" id="ARBA00004430"/>
    </source>
</evidence>
<gene>
    <name evidence="2" type="ORF">WJX74_008499</name>
</gene>
<protein>
    <submittedName>
        <fullName evidence="2">Uncharacterized protein</fullName>
    </submittedName>
</protein>
<evidence type="ECO:0000313" key="3">
    <source>
        <dbReference type="Proteomes" id="UP001438707"/>
    </source>
</evidence>
<dbReference type="SMART" id="SM00367">
    <property type="entry name" value="LRR_CC"/>
    <property type="match status" value="3"/>
</dbReference>
<dbReference type="GO" id="GO:0031146">
    <property type="term" value="P:SCF-dependent proteasomal ubiquitin-dependent protein catabolic process"/>
    <property type="evidence" value="ECO:0007669"/>
    <property type="project" value="TreeGrafter"/>
</dbReference>
<proteinExistence type="predicted"/>
<dbReference type="InterPro" id="IPR032675">
    <property type="entry name" value="LRR_dom_sf"/>
</dbReference>
<accession>A0AAW1RBY9</accession>
<dbReference type="GO" id="GO:0005930">
    <property type="term" value="C:axoneme"/>
    <property type="evidence" value="ECO:0007669"/>
    <property type="project" value="UniProtKB-SubCell"/>
</dbReference>
<organism evidence="2 3">
    <name type="scientific">Apatococcus lobatus</name>
    <dbReference type="NCBI Taxonomy" id="904363"/>
    <lineage>
        <taxon>Eukaryota</taxon>
        <taxon>Viridiplantae</taxon>
        <taxon>Chlorophyta</taxon>
        <taxon>core chlorophytes</taxon>
        <taxon>Trebouxiophyceae</taxon>
        <taxon>Chlorellales</taxon>
        <taxon>Chlorellaceae</taxon>
        <taxon>Apatococcus</taxon>
    </lineage>
</organism>
<dbReference type="GO" id="GO:0019005">
    <property type="term" value="C:SCF ubiquitin ligase complex"/>
    <property type="evidence" value="ECO:0007669"/>
    <property type="project" value="TreeGrafter"/>
</dbReference>
<dbReference type="SUPFAM" id="SSF52047">
    <property type="entry name" value="RNI-like"/>
    <property type="match status" value="1"/>
</dbReference>
<dbReference type="EMBL" id="JALJOS010000015">
    <property type="protein sequence ID" value="KAK9830816.1"/>
    <property type="molecule type" value="Genomic_DNA"/>
</dbReference>
<dbReference type="AlphaFoldDB" id="A0AAW1RBY9"/>
<keyword evidence="3" id="KW-1185">Reference proteome</keyword>
<reference evidence="2 3" key="1">
    <citation type="journal article" date="2024" name="Nat. Commun.">
        <title>Phylogenomics reveals the evolutionary origins of lichenization in chlorophyte algae.</title>
        <authorList>
            <person name="Puginier C."/>
            <person name="Libourel C."/>
            <person name="Otte J."/>
            <person name="Skaloud P."/>
            <person name="Haon M."/>
            <person name="Grisel S."/>
            <person name="Petersen M."/>
            <person name="Berrin J.G."/>
            <person name="Delaux P.M."/>
            <person name="Dal Grande F."/>
            <person name="Keller J."/>
        </authorList>
    </citation>
    <scope>NUCLEOTIDE SEQUENCE [LARGE SCALE GENOMIC DNA]</scope>
    <source>
        <strain evidence="2 3">SAG 2145</strain>
    </source>
</reference>
<dbReference type="PANTHER" id="PTHR13318">
    <property type="entry name" value="PARTNER OF PAIRED, ISOFORM B-RELATED"/>
    <property type="match status" value="1"/>
</dbReference>
<comment type="subcellular location">
    <subcellularLocation>
        <location evidence="1">Cytoplasm</location>
        <location evidence="1">Cytoskeleton</location>
        <location evidence="1">Cilium axoneme</location>
    </subcellularLocation>
</comment>
<dbReference type="Proteomes" id="UP001438707">
    <property type="component" value="Unassembled WGS sequence"/>
</dbReference>
<dbReference type="PANTHER" id="PTHR13318:SF190">
    <property type="entry name" value="PARTNER OF PAIRED, ISOFORM B"/>
    <property type="match status" value="1"/>
</dbReference>